<gene>
    <name evidence="1" type="ORF">I553_7722</name>
</gene>
<sequence>MCSTWARPSVPPPRVERPNGCLGGVVSAVTASGIPKAAGVDAILRLDDGRAGCIRVQW</sequence>
<dbReference type="AlphaFoldDB" id="X8AN59"/>
<comment type="caution">
    <text evidence="1">The sequence shown here is derived from an EMBL/GenBank/DDBJ whole genome shotgun (WGS) entry which is preliminary data.</text>
</comment>
<protein>
    <submittedName>
        <fullName evidence="1">Uncharacterized protein</fullName>
    </submittedName>
</protein>
<accession>X8AN59</accession>
<reference evidence="1" key="1">
    <citation type="submission" date="2014-01" db="EMBL/GenBank/DDBJ databases">
        <authorList>
            <person name="Brown-Elliot B."/>
            <person name="Wallace R."/>
            <person name="Lenaerts A."/>
            <person name="Ordway D."/>
            <person name="DeGroote M.A."/>
            <person name="Parker T."/>
            <person name="Sizemore C."/>
            <person name="Tallon L.J."/>
            <person name="Sadzewicz L.K."/>
            <person name="Sengamalay N."/>
            <person name="Fraser C.M."/>
            <person name="Hine E."/>
            <person name="Shefchek K.A."/>
            <person name="Das S.P."/>
            <person name="Tettelin H."/>
        </authorList>
    </citation>
    <scope>NUCLEOTIDE SEQUENCE [LARGE SCALE GENOMIC DNA]</scope>
    <source>
        <strain evidence="1">4042</strain>
    </source>
</reference>
<evidence type="ECO:0000313" key="1">
    <source>
        <dbReference type="EMBL" id="EUA33312.1"/>
    </source>
</evidence>
<proteinExistence type="predicted"/>
<organism evidence="1">
    <name type="scientific">Mycobacterium xenopi 4042</name>
    <dbReference type="NCBI Taxonomy" id="1299334"/>
    <lineage>
        <taxon>Bacteria</taxon>
        <taxon>Bacillati</taxon>
        <taxon>Actinomycetota</taxon>
        <taxon>Actinomycetes</taxon>
        <taxon>Mycobacteriales</taxon>
        <taxon>Mycobacteriaceae</taxon>
        <taxon>Mycobacterium</taxon>
    </lineage>
</organism>
<dbReference type="EMBL" id="JAOB01000047">
    <property type="protein sequence ID" value="EUA33312.1"/>
    <property type="molecule type" value="Genomic_DNA"/>
</dbReference>
<name>X8AN59_MYCXE</name>